<dbReference type="Proteomes" id="UP000057043">
    <property type="component" value="Unassembled WGS sequence"/>
</dbReference>
<feature type="compositionally biased region" description="Low complexity" evidence="1">
    <location>
        <begin position="226"/>
        <end position="241"/>
    </location>
</feature>
<reference evidence="4 5" key="2">
    <citation type="journal article" date="2015" name="MBio">
        <title>Genome-Resolved Metagenomic Analysis Reveals Roles for Candidate Phyla and Other Microbial Community Members in Biogeochemical Transformations in Oil Reservoirs.</title>
        <authorList>
            <person name="Hu P."/>
            <person name="Tom L."/>
            <person name="Singh A."/>
            <person name="Thomas B.C."/>
            <person name="Baker B.J."/>
            <person name="Piceno Y.M."/>
            <person name="Andersen G.L."/>
            <person name="Banfield J.F."/>
        </authorList>
    </citation>
    <scope>NUCLEOTIDE SEQUENCE [LARGE SCALE GENOMIC DNA]</scope>
    <source>
        <strain evidence="2">57_489</strain>
    </source>
</reference>
<dbReference type="EMBL" id="LGFT01000004">
    <property type="protein sequence ID" value="KUK45342.1"/>
    <property type="molecule type" value="Genomic_DNA"/>
</dbReference>
<accession>A0A117LG51</accession>
<evidence type="ECO:0000313" key="2">
    <source>
        <dbReference type="EMBL" id="KUK45342.1"/>
    </source>
</evidence>
<evidence type="ECO:0000313" key="5">
    <source>
        <dbReference type="Proteomes" id="UP000057043"/>
    </source>
</evidence>
<gene>
    <name evidence="2" type="ORF">XD72_0245</name>
    <name evidence="3" type="ORF">XE07_0152</name>
</gene>
<dbReference type="PATRIC" id="fig|301375.6.peg.1163"/>
<protein>
    <submittedName>
        <fullName evidence="2">Uncharacterized protein</fullName>
    </submittedName>
</protein>
<dbReference type="Proteomes" id="UP000053961">
    <property type="component" value="Unassembled WGS sequence"/>
</dbReference>
<evidence type="ECO:0000256" key="1">
    <source>
        <dbReference type="SAM" id="MobiDB-lite"/>
    </source>
</evidence>
<proteinExistence type="predicted"/>
<evidence type="ECO:0000313" key="4">
    <source>
        <dbReference type="Proteomes" id="UP000053961"/>
    </source>
</evidence>
<sequence length="443" mass="48409">MKCLVYLAIALLALAPTALGAVGTVEQSGGSASTNTMGSYHAEAPSLKGPYEEGYSPTELDFGTPDMYSLSPDERLSFTSATPPETVLSSMDGTSGTGSGSWYWPGSAESQNKLYVQTRDGVTTVAGCSNGGYLPLWAKVAYTGNFFVYEWYPNKLTPTVNWCFWTWPDYLKGWFKGDDPGWHIICFHCDKSSNYVYIYVWPDGGSYAEEKNPSYSKIEAPQTKPSSSSLSSGGLSTNLGSATPTPPDPVSEGLMPTDLRLPAPDYSGSTDGSGYNSYSTDSMGACAPNAGVSGYGVYATGCGSYATGYSYDGKGSISPPGYGEGTDTISDFGLVYTPMAASKYNEYFVQIRPNKLTTVASTQKGEWLQLWSKIKRPGMYWSFEWPPCKSGYYCAPEVKSLGYKKEGWYTTWFKSNAPGWHLLCYQCNDWSNYVYIYVWPFDC</sequence>
<reference evidence="3" key="1">
    <citation type="journal article" date="2015" name="MBio">
        <title>Genome-resolved metagenomic analysis reveals roles for candidate phyla and other microbial community members in biogeochemical transformations in oil reservoirs.</title>
        <authorList>
            <person name="Hu P."/>
            <person name="Tom L."/>
            <person name="Singh A."/>
            <person name="Thomas B.C."/>
            <person name="Baker B.J."/>
            <person name="Piceno Y.M."/>
            <person name="Andersen G.L."/>
            <person name="Banfield J.F."/>
        </authorList>
    </citation>
    <scope>NUCLEOTIDE SEQUENCE [LARGE SCALE GENOMIC DNA]</scope>
    <source>
        <strain evidence="3">56_747</strain>
    </source>
</reference>
<comment type="caution">
    <text evidence="2">The sequence shown here is derived from an EMBL/GenBank/DDBJ whole genome shotgun (WGS) entry which is preliminary data.</text>
</comment>
<dbReference type="EMBL" id="LGHB01000001">
    <property type="protein sequence ID" value="KUK97738.1"/>
    <property type="molecule type" value="Genomic_DNA"/>
</dbReference>
<organism evidence="2 5">
    <name type="scientific">Methanothrix harundinacea</name>
    <dbReference type="NCBI Taxonomy" id="301375"/>
    <lineage>
        <taxon>Archaea</taxon>
        <taxon>Methanobacteriati</taxon>
        <taxon>Methanobacteriota</taxon>
        <taxon>Stenosarchaea group</taxon>
        <taxon>Methanomicrobia</taxon>
        <taxon>Methanotrichales</taxon>
        <taxon>Methanotrichaceae</taxon>
        <taxon>Methanothrix</taxon>
    </lineage>
</organism>
<name>A0A117LG51_9EURY</name>
<feature type="region of interest" description="Disordered" evidence="1">
    <location>
        <begin position="216"/>
        <end position="273"/>
    </location>
</feature>
<dbReference type="AlphaFoldDB" id="A0A117LG51"/>
<evidence type="ECO:0000313" key="3">
    <source>
        <dbReference type="EMBL" id="KUK97738.1"/>
    </source>
</evidence>